<keyword evidence="1" id="KW-0732">Signal</keyword>
<sequence>MSRIQLVAIAVAFAQLFFAPQVYAGVDEVCDIPDSCYVSGSSYACSGGIACDYLDTARTRTNEELTTDYEYYCNDYCDGYQSCDVGCEYDSDDSTTTVTFQCSQHSCGQPIMNPQALYAPQAGRDSDDSTGHFGLEFEKCKYYGKECALNSKIHYVNNRFQLVQVR</sequence>
<feature type="signal peptide" evidence="1">
    <location>
        <begin position="1"/>
        <end position="24"/>
    </location>
</feature>
<organism evidence="2 3">
    <name type="scientific">Cymbomonas tetramitiformis</name>
    <dbReference type="NCBI Taxonomy" id="36881"/>
    <lineage>
        <taxon>Eukaryota</taxon>
        <taxon>Viridiplantae</taxon>
        <taxon>Chlorophyta</taxon>
        <taxon>Pyramimonadophyceae</taxon>
        <taxon>Pyramimonadales</taxon>
        <taxon>Pyramimonadaceae</taxon>
        <taxon>Cymbomonas</taxon>
    </lineage>
</organism>
<protein>
    <submittedName>
        <fullName evidence="2">Uncharacterized protein</fullName>
    </submittedName>
</protein>
<evidence type="ECO:0000313" key="2">
    <source>
        <dbReference type="EMBL" id="KAK3241178.1"/>
    </source>
</evidence>
<evidence type="ECO:0000256" key="1">
    <source>
        <dbReference type="SAM" id="SignalP"/>
    </source>
</evidence>
<name>A0AAE0EUA4_9CHLO</name>
<comment type="caution">
    <text evidence="2">The sequence shown here is derived from an EMBL/GenBank/DDBJ whole genome shotgun (WGS) entry which is preliminary data.</text>
</comment>
<dbReference type="EMBL" id="LGRX02033454">
    <property type="protein sequence ID" value="KAK3241178.1"/>
    <property type="molecule type" value="Genomic_DNA"/>
</dbReference>
<feature type="chain" id="PRO_5042052173" evidence="1">
    <location>
        <begin position="25"/>
        <end position="166"/>
    </location>
</feature>
<keyword evidence="3" id="KW-1185">Reference proteome</keyword>
<reference evidence="2 3" key="1">
    <citation type="journal article" date="2015" name="Genome Biol. Evol.">
        <title>Comparative Genomics of a Bacterivorous Green Alga Reveals Evolutionary Causalities and Consequences of Phago-Mixotrophic Mode of Nutrition.</title>
        <authorList>
            <person name="Burns J.A."/>
            <person name="Paasch A."/>
            <person name="Narechania A."/>
            <person name="Kim E."/>
        </authorList>
    </citation>
    <scope>NUCLEOTIDE SEQUENCE [LARGE SCALE GENOMIC DNA]</scope>
    <source>
        <strain evidence="2 3">PLY_AMNH</strain>
    </source>
</reference>
<accession>A0AAE0EUA4</accession>
<proteinExistence type="predicted"/>
<dbReference type="Proteomes" id="UP001190700">
    <property type="component" value="Unassembled WGS sequence"/>
</dbReference>
<dbReference type="AlphaFoldDB" id="A0AAE0EUA4"/>
<gene>
    <name evidence="2" type="ORF">CYMTET_49032</name>
</gene>
<evidence type="ECO:0000313" key="3">
    <source>
        <dbReference type="Proteomes" id="UP001190700"/>
    </source>
</evidence>